<sequence>MRSVKIRPFVPSGSDYPLAQRFFEDLGFKKVYADDGLSIFQNDEQEFFLQNFNNQEFQDNFMLELRVEHLDDVWRHIQDTELEKKYPIRVKAPEVYPWGSREIHLIDPAGVCWHISESVKE</sequence>
<evidence type="ECO:0008006" key="3">
    <source>
        <dbReference type="Google" id="ProtNLM"/>
    </source>
</evidence>
<dbReference type="RefSeq" id="WP_377942214.1">
    <property type="nucleotide sequence ID" value="NZ_JBHUCX010000020.1"/>
</dbReference>
<dbReference type="EMBL" id="JBHUCX010000020">
    <property type="protein sequence ID" value="MFD1674342.1"/>
    <property type="molecule type" value="Genomic_DNA"/>
</dbReference>
<organism evidence="1 2">
    <name type="scientific">Alicyclobacillus fodiniaquatilis</name>
    <dbReference type="NCBI Taxonomy" id="1661150"/>
    <lineage>
        <taxon>Bacteria</taxon>
        <taxon>Bacillati</taxon>
        <taxon>Bacillota</taxon>
        <taxon>Bacilli</taxon>
        <taxon>Bacillales</taxon>
        <taxon>Alicyclobacillaceae</taxon>
        <taxon>Alicyclobacillus</taxon>
    </lineage>
</organism>
<protein>
    <recommendedName>
        <fullName evidence="3">Glyoxalase</fullName>
    </recommendedName>
</protein>
<name>A0ABW4JDH8_9BACL</name>
<evidence type="ECO:0000313" key="1">
    <source>
        <dbReference type="EMBL" id="MFD1674342.1"/>
    </source>
</evidence>
<dbReference type="Proteomes" id="UP001597079">
    <property type="component" value="Unassembled WGS sequence"/>
</dbReference>
<keyword evidence="2" id="KW-1185">Reference proteome</keyword>
<dbReference type="InterPro" id="IPR029068">
    <property type="entry name" value="Glyas_Bleomycin-R_OHBP_Dase"/>
</dbReference>
<dbReference type="Gene3D" id="3.10.180.10">
    <property type="entry name" value="2,3-Dihydroxybiphenyl 1,2-Dioxygenase, domain 1"/>
    <property type="match status" value="1"/>
</dbReference>
<gene>
    <name evidence="1" type="ORF">ACFSB2_06440</name>
</gene>
<comment type="caution">
    <text evidence="1">The sequence shown here is derived from an EMBL/GenBank/DDBJ whole genome shotgun (WGS) entry which is preliminary data.</text>
</comment>
<accession>A0ABW4JDH8</accession>
<evidence type="ECO:0000313" key="2">
    <source>
        <dbReference type="Proteomes" id="UP001597079"/>
    </source>
</evidence>
<reference evidence="2" key="1">
    <citation type="journal article" date="2019" name="Int. J. Syst. Evol. Microbiol.">
        <title>The Global Catalogue of Microorganisms (GCM) 10K type strain sequencing project: providing services to taxonomists for standard genome sequencing and annotation.</title>
        <authorList>
            <consortium name="The Broad Institute Genomics Platform"/>
            <consortium name="The Broad Institute Genome Sequencing Center for Infectious Disease"/>
            <person name="Wu L."/>
            <person name="Ma J."/>
        </authorList>
    </citation>
    <scope>NUCLEOTIDE SEQUENCE [LARGE SCALE GENOMIC DNA]</scope>
    <source>
        <strain evidence="2">CGMCC 1.12286</strain>
    </source>
</reference>
<proteinExistence type="predicted"/>
<dbReference type="SUPFAM" id="SSF54593">
    <property type="entry name" value="Glyoxalase/Bleomycin resistance protein/Dihydroxybiphenyl dioxygenase"/>
    <property type="match status" value="1"/>
</dbReference>